<reference evidence="1" key="1">
    <citation type="submission" date="2022-02" db="EMBL/GenBank/DDBJ databases">
        <title>Towards deciphering the DNA virus diversity associated with rodent species in the families Cricetidae and Heteromyidae.</title>
        <authorList>
            <person name="Lund M."/>
            <person name="Larsen B.B."/>
            <person name="Gryseels S."/>
            <person name="Kraberger S."/>
            <person name="Rowsey D.M."/>
            <person name="Steger L."/>
            <person name="Yule K.M."/>
            <person name="Upham N.S."/>
            <person name="Worobey M."/>
            <person name="Van Doorslaer K."/>
            <person name="Varsani A."/>
        </authorList>
    </citation>
    <scope>NUCLEOTIDE SEQUENCE</scope>
    <source>
        <strain evidence="1">NeonRodF1_68</strain>
    </source>
</reference>
<dbReference type="EMBL" id="OM869696">
    <property type="protein sequence ID" value="UPW41921.1"/>
    <property type="molecule type" value="Genomic_DNA"/>
</dbReference>
<name>A0A976R5K2_9VIRU</name>
<accession>A0A976R5K2</accession>
<organism evidence="1">
    <name type="scientific">Dipodfec virus RodF1_68</name>
    <dbReference type="NCBI Taxonomy" id="2929308"/>
    <lineage>
        <taxon>Viruses</taxon>
        <taxon>Monodnaviria</taxon>
        <taxon>Sangervirae</taxon>
        <taxon>Phixviricota</taxon>
        <taxon>Malgrandaviricetes</taxon>
        <taxon>Petitvirales</taxon>
        <taxon>Microviridae</taxon>
    </lineage>
</organism>
<proteinExistence type="predicted"/>
<protein>
    <submittedName>
        <fullName evidence="1">DNA pilot protein</fullName>
    </submittedName>
</protein>
<evidence type="ECO:0000313" key="1">
    <source>
        <dbReference type="EMBL" id="UPW41921.1"/>
    </source>
</evidence>
<sequence length="258" mass="28563">MSFLKGLGVGILNKGIETGFNQLNGSLNSRREWKYAKKSLALQHQYNLEAADHSFDLAQKAWNLENEYNTPSAQMERFMAAGLNPNLIYGQQNTGGSLSAPSVSGSGLPHVSGRAGNSTFDVMEPIVALQNLAIGRENIKNLQTERGLKEAMITKVLAEIPLLNTRNESNQFDLSLKRELKENAIATAIQRLANLKSQGELFDSQKGLNAVMKGLKDKELEDWNKGIRPNDSPLWRTLLKFIELGLNRFGVSTASLYK</sequence>